<keyword evidence="1" id="KW-1133">Transmembrane helix</keyword>
<organism evidence="2">
    <name type="scientific">Siphoviridae sp. ctJYR23</name>
    <dbReference type="NCBI Taxonomy" id="2827837"/>
    <lineage>
        <taxon>Viruses</taxon>
        <taxon>Duplodnaviria</taxon>
        <taxon>Heunggongvirae</taxon>
        <taxon>Uroviricota</taxon>
        <taxon>Caudoviricetes</taxon>
    </lineage>
</organism>
<sequence>MFNTAKILRFFIVCKYFSNFFSFFCMWFRQKKAHPL</sequence>
<reference evidence="2" key="1">
    <citation type="journal article" date="2021" name="Proc. Natl. Acad. Sci. U.S.A.">
        <title>A Catalog of Tens of Thousands of Viruses from Human Metagenomes Reveals Hidden Associations with Chronic Diseases.</title>
        <authorList>
            <person name="Tisza M.J."/>
            <person name="Buck C.B."/>
        </authorList>
    </citation>
    <scope>NUCLEOTIDE SEQUENCE</scope>
    <source>
        <strain evidence="2">CtJYR23</strain>
    </source>
</reference>
<name>A0A8S5SL44_9CAUD</name>
<keyword evidence="1" id="KW-0472">Membrane</keyword>
<feature type="transmembrane region" description="Helical" evidence="1">
    <location>
        <begin position="6"/>
        <end position="28"/>
    </location>
</feature>
<keyword evidence="1" id="KW-0812">Transmembrane</keyword>
<dbReference type="EMBL" id="BK032621">
    <property type="protein sequence ID" value="DAF51729.1"/>
    <property type="molecule type" value="Genomic_DNA"/>
</dbReference>
<proteinExistence type="predicted"/>
<accession>A0A8S5SL44</accession>
<protein>
    <submittedName>
        <fullName evidence="2">Uncharacterized protein</fullName>
    </submittedName>
</protein>
<evidence type="ECO:0000313" key="2">
    <source>
        <dbReference type="EMBL" id="DAF51729.1"/>
    </source>
</evidence>
<evidence type="ECO:0000256" key="1">
    <source>
        <dbReference type="SAM" id="Phobius"/>
    </source>
</evidence>